<comment type="caution">
    <text evidence="3">The sequence shown here is derived from an EMBL/GenBank/DDBJ whole genome shotgun (WGS) entry which is preliminary data.</text>
</comment>
<evidence type="ECO:0000256" key="1">
    <source>
        <dbReference type="ARBA" id="ARBA00023125"/>
    </source>
</evidence>
<keyword evidence="4" id="KW-1185">Reference proteome</keyword>
<sequence>MDNQIGRQIFELRKEQQITQQQLAEFLNVTKASVSKWENGQSYPDITLLPLIASYFNQSIDNLLGYSQLSKKEIENIYRRLKKELSKKPKETLQRIRQMIKRYWSCYDFVFSMASLLMNHLSVLDEDSAEIEGECLSYLLHVFKNTDELSIKNQAKMLLGSIWIERGETSKVFELFGGKAPTINADEMIIAAALQRESRFAEAESVLQITLYQYLIIQLNIFGSYLSLPNLSKERINQTIGFAEGLIETFKIETFHPMIVLMLRLSLAQMFVAEQPEKALNQLEKFAELFEQTNFPIHLKGNGYFNKVDVWFDDLLLGDQTPRDTMLVKEDLIQGVIANSSFESLAEQPRFKAVIEILLRGEKNDKSK</sequence>
<dbReference type="CDD" id="cd00093">
    <property type="entry name" value="HTH_XRE"/>
    <property type="match status" value="1"/>
</dbReference>
<proteinExistence type="predicted"/>
<evidence type="ECO:0000313" key="3">
    <source>
        <dbReference type="EMBL" id="MBV7390766.1"/>
    </source>
</evidence>
<dbReference type="PANTHER" id="PTHR46558">
    <property type="entry name" value="TRACRIPTIONAL REGULATORY PROTEIN-RELATED-RELATED"/>
    <property type="match status" value="1"/>
</dbReference>
<protein>
    <submittedName>
        <fullName evidence="3">Helix-turn-helix domain-containing protein</fullName>
    </submittedName>
</protein>
<keyword evidence="1" id="KW-0238">DNA-binding</keyword>
<accession>A0ABS6TCU7</accession>
<organism evidence="3 4">
    <name type="scientific">Enterococcus alishanensis</name>
    <dbReference type="NCBI Taxonomy" id="1303817"/>
    <lineage>
        <taxon>Bacteria</taxon>
        <taxon>Bacillati</taxon>
        <taxon>Bacillota</taxon>
        <taxon>Bacilli</taxon>
        <taxon>Lactobacillales</taxon>
        <taxon>Enterococcaceae</taxon>
        <taxon>Enterococcus</taxon>
    </lineage>
</organism>
<evidence type="ECO:0000259" key="2">
    <source>
        <dbReference type="PROSITE" id="PS50943"/>
    </source>
</evidence>
<dbReference type="RefSeq" id="WP_218325820.1">
    <property type="nucleotide sequence ID" value="NZ_JAHUZB010000003.1"/>
</dbReference>
<reference evidence="3 4" key="1">
    <citation type="submission" date="2021-06" db="EMBL/GenBank/DDBJ databases">
        <title>Enterococcus alishanensis sp. nov., a novel lactic acid bacterium isolated from fresh coffee beans.</title>
        <authorList>
            <person name="Chen Y.-S."/>
        </authorList>
    </citation>
    <scope>NUCLEOTIDE SEQUENCE [LARGE SCALE GENOMIC DNA]</scope>
    <source>
        <strain evidence="3 4">ALS3</strain>
    </source>
</reference>
<gene>
    <name evidence="3" type="ORF">KUA55_08750</name>
</gene>
<dbReference type="SMART" id="SM00530">
    <property type="entry name" value="HTH_XRE"/>
    <property type="match status" value="1"/>
</dbReference>
<evidence type="ECO:0000313" key="4">
    <source>
        <dbReference type="Proteomes" id="UP000774130"/>
    </source>
</evidence>
<name>A0ABS6TCU7_9ENTE</name>
<dbReference type="Proteomes" id="UP000774130">
    <property type="component" value="Unassembled WGS sequence"/>
</dbReference>
<dbReference type="Pfam" id="PF01381">
    <property type="entry name" value="HTH_3"/>
    <property type="match status" value="1"/>
</dbReference>
<dbReference type="EMBL" id="JAHUZB010000003">
    <property type="protein sequence ID" value="MBV7390766.1"/>
    <property type="molecule type" value="Genomic_DNA"/>
</dbReference>
<dbReference type="InterPro" id="IPR001387">
    <property type="entry name" value="Cro/C1-type_HTH"/>
</dbReference>
<feature type="domain" description="HTH cro/C1-type" evidence="2">
    <location>
        <begin position="11"/>
        <end position="63"/>
    </location>
</feature>
<dbReference type="PANTHER" id="PTHR46558:SF11">
    <property type="entry name" value="HTH-TYPE TRANSCRIPTIONAL REGULATOR XRE"/>
    <property type="match status" value="1"/>
</dbReference>
<dbReference type="PROSITE" id="PS50943">
    <property type="entry name" value="HTH_CROC1"/>
    <property type="match status" value="1"/>
</dbReference>